<evidence type="ECO:0000313" key="2">
    <source>
        <dbReference type="EMBL" id="MFC5549109.1"/>
    </source>
</evidence>
<reference evidence="3" key="1">
    <citation type="journal article" date="2019" name="Int. J. Syst. Evol. Microbiol.">
        <title>The Global Catalogue of Microorganisms (GCM) 10K type strain sequencing project: providing services to taxonomists for standard genome sequencing and annotation.</title>
        <authorList>
            <consortium name="The Broad Institute Genomics Platform"/>
            <consortium name="The Broad Institute Genome Sequencing Center for Infectious Disease"/>
            <person name="Wu L."/>
            <person name="Ma J."/>
        </authorList>
    </citation>
    <scope>NUCLEOTIDE SEQUENCE [LARGE SCALE GENOMIC DNA]</scope>
    <source>
        <strain evidence="3">CGMCC 4.5798</strain>
    </source>
</reference>
<dbReference type="SUPFAM" id="SSF48317">
    <property type="entry name" value="Acid phosphatase/Vanadium-dependent haloperoxidase"/>
    <property type="match status" value="1"/>
</dbReference>
<dbReference type="Gene3D" id="1.20.144.10">
    <property type="entry name" value="Phosphatidic acid phosphatase type 2/haloperoxidase"/>
    <property type="match status" value="1"/>
</dbReference>
<gene>
    <name evidence="2" type="ORF">ACFPO9_11355</name>
</gene>
<dbReference type="Proteomes" id="UP001596086">
    <property type="component" value="Unassembled WGS sequence"/>
</dbReference>
<dbReference type="EMBL" id="JBHSMZ010000006">
    <property type="protein sequence ID" value="MFC5549109.1"/>
    <property type="molecule type" value="Genomic_DNA"/>
</dbReference>
<evidence type="ECO:0000259" key="1">
    <source>
        <dbReference type="SMART" id="SM00014"/>
    </source>
</evidence>
<dbReference type="Pfam" id="PF01569">
    <property type="entry name" value="PAP2"/>
    <property type="match status" value="1"/>
</dbReference>
<dbReference type="InterPro" id="IPR000326">
    <property type="entry name" value="PAP2/HPO"/>
</dbReference>
<dbReference type="RefSeq" id="WP_379770673.1">
    <property type="nucleotide sequence ID" value="NZ_JBHSMZ010000006.1"/>
</dbReference>
<name>A0ABW0RWX3_9BURK</name>
<proteinExistence type="predicted"/>
<organism evidence="2 3">
    <name type="scientific">Massilia aerilata</name>
    <dbReference type="NCBI Taxonomy" id="453817"/>
    <lineage>
        <taxon>Bacteria</taxon>
        <taxon>Pseudomonadati</taxon>
        <taxon>Pseudomonadota</taxon>
        <taxon>Betaproteobacteria</taxon>
        <taxon>Burkholderiales</taxon>
        <taxon>Oxalobacteraceae</taxon>
        <taxon>Telluria group</taxon>
        <taxon>Massilia</taxon>
    </lineage>
</organism>
<dbReference type="InterPro" id="IPR036938">
    <property type="entry name" value="PAP2/HPO_sf"/>
</dbReference>
<sequence length="197" mass="21235">MLTAIGSGNVALAGGGPLGSDRQLGYDNQGIWKRSNQTALQGVLIGGEVLGALWEGSDTRLGKTFYQAIDASALGAVSSEVLKHTFRRLRPNQTDDPDQWFKHGGRSFPSGEVTLAASVVTPFVLEYAQDHPAAYALELIPLYDAVARMKVHGHWQTDVLAGWAIGTATGYYAHRRAQSLTVGVLPRGLTVGWRTKF</sequence>
<feature type="domain" description="Phosphatidic acid phosphatase type 2/haloperoxidase" evidence="1">
    <location>
        <begin position="63"/>
        <end position="174"/>
    </location>
</feature>
<dbReference type="SMART" id="SM00014">
    <property type="entry name" value="acidPPc"/>
    <property type="match status" value="1"/>
</dbReference>
<protein>
    <submittedName>
        <fullName evidence="2">Phosphatase PAP2 family protein</fullName>
    </submittedName>
</protein>
<evidence type="ECO:0000313" key="3">
    <source>
        <dbReference type="Proteomes" id="UP001596086"/>
    </source>
</evidence>
<accession>A0ABW0RWX3</accession>
<comment type="caution">
    <text evidence="2">The sequence shown here is derived from an EMBL/GenBank/DDBJ whole genome shotgun (WGS) entry which is preliminary data.</text>
</comment>
<keyword evidence="3" id="KW-1185">Reference proteome</keyword>
<dbReference type="CDD" id="cd01610">
    <property type="entry name" value="PAP2_like"/>
    <property type="match status" value="1"/>
</dbReference>